<comment type="caution">
    <text evidence="6">The sequence shown here is derived from an EMBL/GenBank/DDBJ whole genome shotgun (WGS) entry which is preliminary data.</text>
</comment>
<proteinExistence type="inferred from homology"/>
<keyword evidence="7" id="KW-1185">Reference proteome</keyword>
<evidence type="ECO:0000256" key="3">
    <source>
        <dbReference type="ARBA" id="ARBA00023015"/>
    </source>
</evidence>
<evidence type="ECO:0000256" key="5">
    <source>
        <dbReference type="ARBA" id="ARBA00023242"/>
    </source>
</evidence>
<dbReference type="GO" id="GO:0006357">
    <property type="term" value="P:regulation of transcription by RNA polymerase II"/>
    <property type="evidence" value="ECO:0007669"/>
    <property type="project" value="TreeGrafter"/>
</dbReference>
<dbReference type="AlphaFoldDB" id="A0AAW0KCH1"/>
<dbReference type="PANTHER" id="PTHR12691">
    <property type="entry name" value="MEDIATOR OF RNA POLYMERASE II TRANSCRIPTION SUBUNIT 23"/>
    <property type="match status" value="1"/>
</dbReference>
<evidence type="ECO:0000313" key="6">
    <source>
        <dbReference type="EMBL" id="KAK7837063.1"/>
    </source>
</evidence>
<comment type="similarity">
    <text evidence="2">Belongs to the Mediator complex subunit 23 family.</text>
</comment>
<organism evidence="6 7">
    <name type="scientific">Quercus suber</name>
    <name type="common">Cork oak</name>
    <dbReference type="NCBI Taxonomy" id="58331"/>
    <lineage>
        <taxon>Eukaryota</taxon>
        <taxon>Viridiplantae</taxon>
        <taxon>Streptophyta</taxon>
        <taxon>Embryophyta</taxon>
        <taxon>Tracheophyta</taxon>
        <taxon>Spermatophyta</taxon>
        <taxon>Magnoliopsida</taxon>
        <taxon>eudicotyledons</taxon>
        <taxon>Gunneridae</taxon>
        <taxon>Pentapetalae</taxon>
        <taxon>rosids</taxon>
        <taxon>fabids</taxon>
        <taxon>Fagales</taxon>
        <taxon>Fagaceae</taxon>
        <taxon>Quercus</taxon>
    </lineage>
</organism>
<sequence>MVDVFGRNSQPSIPVEASEIADLIDFLHHVIHYEGQGGPVQANSKPRPEALALCGRASESLCPDVQHLLSHLKPDGQSEMRDEEINRIMMFALFETREHGVVGVGVDFGESRRRLQSTFATTVEEDHADVDCQEPWGIDL</sequence>
<protein>
    <submittedName>
        <fullName evidence="6">Mediator of rna polymerase ii transcription subunit 23</fullName>
    </submittedName>
</protein>
<dbReference type="GO" id="GO:0010628">
    <property type="term" value="P:positive regulation of gene expression"/>
    <property type="evidence" value="ECO:0007669"/>
    <property type="project" value="TreeGrafter"/>
</dbReference>
<dbReference type="PANTHER" id="PTHR12691:SF10">
    <property type="entry name" value="MEDIATOR OF RNA POLYMERASE II TRANSCRIPTION SUBUNIT 23"/>
    <property type="match status" value="1"/>
</dbReference>
<evidence type="ECO:0000256" key="4">
    <source>
        <dbReference type="ARBA" id="ARBA00023163"/>
    </source>
</evidence>
<keyword evidence="4" id="KW-0804">Transcription</keyword>
<comment type="subcellular location">
    <subcellularLocation>
        <location evidence="1">Nucleus</location>
    </subcellularLocation>
</comment>
<keyword evidence="5" id="KW-0539">Nucleus</keyword>
<evidence type="ECO:0000313" key="7">
    <source>
        <dbReference type="Proteomes" id="UP000237347"/>
    </source>
</evidence>
<name>A0AAW0KCH1_QUESU</name>
<accession>A0AAW0KCH1</accession>
<reference evidence="6 7" key="1">
    <citation type="journal article" date="2018" name="Sci. Data">
        <title>The draft genome sequence of cork oak.</title>
        <authorList>
            <person name="Ramos A.M."/>
            <person name="Usie A."/>
            <person name="Barbosa P."/>
            <person name="Barros P.M."/>
            <person name="Capote T."/>
            <person name="Chaves I."/>
            <person name="Simoes F."/>
            <person name="Abreu I."/>
            <person name="Carrasquinho I."/>
            <person name="Faro C."/>
            <person name="Guimaraes J.B."/>
            <person name="Mendonca D."/>
            <person name="Nobrega F."/>
            <person name="Rodrigues L."/>
            <person name="Saibo N.J.M."/>
            <person name="Varela M.C."/>
            <person name="Egas C."/>
            <person name="Matos J."/>
            <person name="Miguel C.M."/>
            <person name="Oliveira M.M."/>
            <person name="Ricardo C.P."/>
            <person name="Goncalves S."/>
        </authorList>
    </citation>
    <scope>NUCLEOTIDE SEQUENCE [LARGE SCALE GENOMIC DNA]</scope>
    <source>
        <strain evidence="7">cv. HL8</strain>
    </source>
</reference>
<dbReference type="GO" id="GO:0016592">
    <property type="term" value="C:mediator complex"/>
    <property type="evidence" value="ECO:0007669"/>
    <property type="project" value="TreeGrafter"/>
</dbReference>
<dbReference type="GO" id="GO:0005667">
    <property type="term" value="C:transcription regulator complex"/>
    <property type="evidence" value="ECO:0007669"/>
    <property type="project" value="TreeGrafter"/>
</dbReference>
<gene>
    <name evidence="6" type="primary">MED23_1</name>
    <name evidence="6" type="ORF">CFP56_021742</name>
</gene>
<dbReference type="InterPro" id="IPR021629">
    <property type="entry name" value="Mediator_Med23"/>
</dbReference>
<dbReference type="Proteomes" id="UP000237347">
    <property type="component" value="Unassembled WGS sequence"/>
</dbReference>
<evidence type="ECO:0000256" key="2">
    <source>
        <dbReference type="ARBA" id="ARBA00010222"/>
    </source>
</evidence>
<dbReference type="EMBL" id="PKMF04000337">
    <property type="protein sequence ID" value="KAK7837063.1"/>
    <property type="molecule type" value="Genomic_DNA"/>
</dbReference>
<evidence type="ECO:0000256" key="1">
    <source>
        <dbReference type="ARBA" id="ARBA00004123"/>
    </source>
</evidence>
<keyword evidence="3" id="KW-0805">Transcription regulation</keyword>